<keyword evidence="3" id="KW-0964">Secreted</keyword>
<evidence type="ECO:0000256" key="7">
    <source>
        <dbReference type="ARBA" id="ARBA00023157"/>
    </source>
</evidence>
<evidence type="ECO:0000256" key="2">
    <source>
        <dbReference type="ARBA" id="ARBA00007664"/>
    </source>
</evidence>
<dbReference type="Proteomes" id="UP001152562">
    <property type="component" value="Unassembled WGS sequence"/>
</dbReference>
<reference evidence="13" key="1">
    <citation type="submission" date="2022-05" db="EMBL/GenBank/DDBJ databases">
        <authorList>
            <person name="Okamura Y."/>
        </authorList>
    </citation>
    <scope>NUCLEOTIDE SEQUENCE</scope>
</reference>
<keyword evidence="4 10" id="KW-0645">Protease</keyword>
<name>A0A9P0TTW0_PIEBR</name>
<evidence type="ECO:0000256" key="9">
    <source>
        <dbReference type="ARBA" id="ARBA00038868"/>
    </source>
</evidence>
<gene>
    <name evidence="13" type="ORF">PIBRA_LOCUS11201</name>
</gene>
<keyword evidence="14" id="KW-1185">Reference proteome</keyword>
<keyword evidence="7" id="KW-1015">Disulfide bond</keyword>
<dbReference type="SUPFAM" id="SSF50494">
    <property type="entry name" value="Trypsin-like serine proteases"/>
    <property type="match status" value="1"/>
</dbReference>
<dbReference type="PROSITE" id="PS50240">
    <property type="entry name" value="TRYPSIN_DOM"/>
    <property type="match status" value="1"/>
</dbReference>
<feature type="domain" description="Peptidase S1" evidence="12">
    <location>
        <begin position="25"/>
        <end position="255"/>
    </location>
</feature>
<comment type="catalytic activity">
    <reaction evidence="8">
        <text>Preferential cleavage: Arg-|-Xaa, Lys-|-Xaa.</text>
        <dbReference type="EC" id="3.4.21.4"/>
    </reaction>
</comment>
<evidence type="ECO:0000256" key="3">
    <source>
        <dbReference type="ARBA" id="ARBA00022525"/>
    </source>
</evidence>
<dbReference type="InterPro" id="IPR001314">
    <property type="entry name" value="Peptidase_S1A"/>
</dbReference>
<dbReference type="PRINTS" id="PR00722">
    <property type="entry name" value="CHYMOTRYPSIN"/>
</dbReference>
<sequence length="256" mass="27622">MHTRHLLFLLGVVLGDAKPDVGGRVVGGKDAAKGSALYQVSIKLGYIEGAPKKHFCGGSVLNDKWILSAAHCTYQVPVGILTAVVGTMKRSSGGDSYEIETIENHPDYDPKTIKHDIALLKVKGSIKFDDNVQPIELPASNIGVGEVCTVTGWGDIDNQNTVPENLQALDLTTISKEKCNKELAPAREYLPIEDNQLCTFNKAREGICGGDSGGPLVKDKEQVGIVSWGAPCAVGVPDVFTRVYSYVDWIKKKIEN</sequence>
<dbReference type="SMART" id="SM00020">
    <property type="entry name" value="Tryp_SPc"/>
    <property type="match status" value="1"/>
</dbReference>
<evidence type="ECO:0000256" key="6">
    <source>
        <dbReference type="ARBA" id="ARBA00022825"/>
    </source>
</evidence>
<dbReference type="InterPro" id="IPR001254">
    <property type="entry name" value="Trypsin_dom"/>
</dbReference>
<comment type="similarity">
    <text evidence="2">Belongs to the peptidase S1 family.</text>
</comment>
<evidence type="ECO:0000259" key="12">
    <source>
        <dbReference type="PROSITE" id="PS50240"/>
    </source>
</evidence>
<keyword evidence="5 10" id="KW-0378">Hydrolase</keyword>
<dbReference type="PROSITE" id="PS00135">
    <property type="entry name" value="TRYPSIN_SER"/>
    <property type="match status" value="1"/>
</dbReference>
<dbReference type="PANTHER" id="PTHR24276">
    <property type="entry name" value="POLYSERASE-RELATED"/>
    <property type="match status" value="1"/>
</dbReference>
<proteinExistence type="inferred from homology"/>
<dbReference type="GO" id="GO:0016485">
    <property type="term" value="P:protein processing"/>
    <property type="evidence" value="ECO:0007669"/>
    <property type="project" value="UniProtKB-ARBA"/>
</dbReference>
<evidence type="ECO:0000256" key="10">
    <source>
        <dbReference type="RuleBase" id="RU363034"/>
    </source>
</evidence>
<accession>A0A9P0TTW0</accession>
<dbReference type="GO" id="GO:0005576">
    <property type="term" value="C:extracellular region"/>
    <property type="evidence" value="ECO:0007669"/>
    <property type="project" value="UniProtKB-SubCell"/>
</dbReference>
<dbReference type="InterPro" id="IPR018114">
    <property type="entry name" value="TRYPSIN_HIS"/>
</dbReference>
<dbReference type="EMBL" id="CALOZG010000042">
    <property type="protein sequence ID" value="CAH4035097.1"/>
    <property type="molecule type" value="Genomic_DNA"/>
</dbReference>
<keyword evidence="11" id="KW-0732">Signal</keyword>
<dbReference type="Gene3D" id="2.40.10.10">
    <property type="entry name" value="Trypsin-like serine proteases"/>
    <property type="match status" value="2"/>
</dbReference>
<evidence type="ECO:0000256" key="11">
    <source>
        <dbReference type="SAM" id="SignalP"/>
    </source>
</evidence>
<evidence type="ECO:0000256" key="5">
    <source>
        <dbReference type="ARBA" id="ARBA00022801"/>
    </source>
</evidence>
<dbReference type="EC" id="3.4.21.4" evidence="9"/>
<dbReference type="FunFam" id="2.40.10.10:FF:000047">
    <property type="entry name" value="Trypsin eta"/>
    <property type="match status" value="1"/>
</dbReference>
<evidence type="ECO:0000256" key="8">
    <source>
        <dbReference type="ARBA" id="ARBA00036320"/>
    </source>
</evidence>
<comment type="subcellular location">
    <subcellularLocation>
        <location evidence="1">Secreted</location>
    </subcellularLocation>
</comment>
<evidence type="ECO:0000256" key="1">
    <source>
        <dbReference type="ARBA" id="ARBA00004613"/>
    </source>
</evidence>
<dbReference type="AlphaFoldDB" id="A0A9P0TTW0"/>
<evidence type="ECO:0000313" key="14">
    <source>
        <dbReference type="Proteomes" id="UP001152562"/>
    </source>
</evidence>
<dbReference type="InterPro" id="IPR033116">
    <property type="entry name" value="TRYPSIN_SER"/>
</dbReference>
<dbReference type="InterPro" id="IPR050430">
    <property type="entry name" value="Peptidase_S1"/>
</dbReference>
<keyword evidence="6 10" id="KW-0720">Serine protease</keyword>
<comment type="caution">
    <text evidence="13">The sequence shown here is derived from an EMBL/GenBank/DDBJ whole genome shotgun (WGS) entry which is preliminary data.</text>
</comment>
<dbReference type="PROSITE" id="PS00134">
    <property type="entry name" value="TRYPSIN_HIS"/>
    <property type="match status" value="1"/>
</dbReference>
<feature type="signal peptide" evidence="11">
    <location>
        <begin position="1"/>
        <end position="17"/>
    </location>
</feature>
<dbReference type="InterPro" id="IPR043504">
    <property type="entry name" value="Peptidase_S1_PA_chymotrypsin"/>
</dbReference>
<dbReference type="CDD" id="cd00190">
    <property type="entry name" value="Tryp_SPc"/>
    <property type="match status" value="1"/>
</dbReference>
<dbReference type="PANTHER" id="PTHR24276:SF96">
    <property type="entry name" value="PEPTIDASE S1 DOMAIN-CONTAINING PROTEIN"/>
    <property type="match status" value="1"/>
</dbReference>
<dbReference type="InterPro" id="IPR009003">
    <property type="entry name" value="Peptidase_S1_PA"/>
</dbReference>
<dbReference type="Pfam" id="PF00089">
    <property type="entry name" value="Trypsin"/>
    <property type="match status" value="1"/>
</dbReference>
<organism evidence="13 14">
    <name type="scientific">Pieris brassicae</name>
    <name type="common">White butterfly</name>
    <name type="synonym">Large white butterfly</name>
    <dbReference type="NCBI Taxonomy" id="7116"/>
    <lineage>
        <taxon>Eukaryota</taxon>
        <taxon>Metazoa</taxon>
        <taxon>Ecdysozoa</taxon>
        <taxon>Arthropoda</taxon>
        <taxon>Hexapoda</taxon>
        <taxon>Insecta</taxon>
        <taxon>Pterygota</taxon>
        <taxon>Neoptera</taxon>
        <taxon>Endopterygota</taxon>
        <taxon>Lepidoptera</taxon>
        <taxon>Glossata</taxon>
        <taxon>Ditrysia</taxon>
        <taxon>Papilionoidea</taxon>
        <taxon>Pieridae</taxon>
        <taxon>Pierinae</taxon>
        <taxon>Pieris</taxon>
    </lineage>
</organism>
<feature type="chain" id="PRO_5040110401" description="trypsin" evidence="11">
    <location>
        <begin position="18"/>
        <end position="256"/>
    </location>
</feature>
<evidence type="ECO:0000256" key="4">
    <source>
        <dbReference type="ARBA" id="ARBA00022670"/>
    </source>
</evidence>
<protein>
    <recommendedName>
        <fullName evidence="9">trypsin</fullName>
        <ecNumber evidence="9">3.4.21.4</ecNumber>
    </recommendedName>
</protein>
<evidence type="ECO:0000313" key="13">
    <source>
        <dbReference type="EMBL" id="CAH4035097.1"/>
    </source>
</evidence>
<dbReference type="GO" id="GO:0004252">
    <property type="term" value="F:serine-type endopeptidase activity"/>
    <property type="evidence" value="ECO:0007669"/>
    <property type="project" value="UniProtKB-EC"/>
</dbReference>